<comment type="similarity">
    <text evidence="1">Belongs to the pseudouridine synthase TruD family.</text>
</comment>
<dbReference type="InterPro" id="IPR001656">
    <property type="entry name" value="PsdUridine_synth_TruD"/>
</dbReference>
<dbReference type="InterPro" id="IPR050170">
    <property type="entry name" value="TruD_pseudoU_synthase"/>
</dbReference>
<gene>
    <name evidence="5" type="ORF">MNBD_PLANCTO03-177</name>
</gene>
<dbReference type="InterPro" id="IPR042214">
    <property type="entry name" value="TruD_catalytic"/>
</dbReference>
<evidence type="ECO:0000259" key="4">
    <source>
        <dbReference type="PROSITE" id="PS50984"/>
    </source>
</evidence>
<dbReference type="PROSITE" id="PS50984">
    <property type="entry name" value="TRUD"/>
    <property type="match status" value="1"/>
</dbReference>
<keyword evidence="5" id="KW-0456">Lyase</keyword>
<evidence type="ECO:0000256" key="3">
    <source>
        <dbReference type="ARBA" id="ARBA00023235"/>
    </source>
</evidence>
<dbReference type="SUPFAM" id="SSF55120">
    <property type="entry name" value="Pseudouridine synthase"/>
    <property type="match status" value="1"/>
</dbReference>
<dbReference type="GO" id="GO:0009982">
    <property type="term" value="F:pseudouridine synthase activity"/>
    <property type="evidence" value="ECO:0007669"/>
    <property type="project" value="InterPro"/>
</dbReference>
<proteinExistence type="inferred from homology"/>
<dbReference type="Pfam" id="PF01142">
    <property type="entry name" value="TruD"/>
    <property type="match status" value="1"/>
</dbReference>
<evidence type="ECO:0000256" key="1">
    <source>
        <dbReference type="ARBA" id="ARBA00007953"/>
    </source>
</evidence>
<feature type="non-terminal residue" evidence="5">
    <location>
        <position position="1"/>
    </location>
</feature>
<protein>
    <submittedName>
        <fullName evidence="5">tRNA pseudouridine 13 synthase</fullName>
        <ecNumber evidence="5">4.2.1.-</ecNumber>
    </submittedName>
</protein>
<reference evidence="5" key="1">
    <citation type="submission" date="2018-06" db="EMBL/GenBank/DDBJ databases">
        <authorList>
            <person name="Zhirakovskaya E."/>
        </authorList>
    </citation>
    <scope>NUCLEOTIDE SEQUENCE</scope>
</reference>
<name>A0A3B1DXC3_9ZZZZ</name>
<dbReference type="EC" id="4.2.1.-" evidence="5"/>
<dbReference type="Gene3D" id="3.30.2350.20">
    <property type="entry name" value="TruD, catalytic domain"/>
    <property type="match status" value="1"/>
</dbReference>
<dbReference type="PANTHER" id="PTHR47811:SF1">
    <property type="entry name" value="TRNA PSEUDOURIDINE SYNTHASE D"/>
    <property type="match status" value="1"/>
</dbReference>
<keyword evidence="3" id="KW-0413">Isomerase</keyword>
<dbReference type="EMBL" id="UOGK01000448">
    <property type="protein sequence ID" value="VAX40818.1"/>
    <property type="molecule type" value="Genomic_DNA"/>
</dbReference>
<dbReference type="GO" id="GO:0003723">
    <property type="term" value="F:RNA binding"/>
    <property type="evidence" value="ECO:0007669"/>
    <property type="project" value="InterPro"/>
</dbReference>
<sequence>SLRAERAVLDALSRGASAEEALRRMERSAMSFYVTAFQSAIFNRVLAQREEAGTLGSLLEGDLAFMHASRASFVVGEAELADPEMAGRLARFEVSPSGPMWGTTMRRAVGEVARTELDALLATGVDEAALKRFAEGGGDIPGDRRPLRVPVIDPEVEGGADEHGPFVRCAFELPRGCFATSVMREIMGEEERPKDSLTAEDAELR</sequence>
<keyword evidence="2" id="KW-0819">tRNA processing</keyword>
<accession>A0A3B1DXC3</accession>
<dbReference type="InterPro" id="IPR020103">
    <property type="entry name" value="PsdUridine_synth_cat_dom_sf"/>
</dbReference>
<evidence type="ECO:0000256" key="2">
    <source>
        <dbReference type="ARBA" id="ARBA00022694"/>
    </source>
</evidence>
<dbReference type="GO" id="GO:0005829">
    <property type="term" value="C:cytosol"/>
    <property type="evidence" value="ECO:0007669"/>
    <property type="project" value="TreeGrafter"/>
</dbReference>
<organism evidence="5">
    <name type="scientific">hydrothermal vent metagenome</name>
    <dbReference type="NCBI Taxonomy" id="652676"/>
    <lineage>
        <taxon>unclassified sequences</taxon>
        <taxon>metagenomes</taxon>
        <taxon>ecological metagenomes</taxon>
    </lineage>
</organism>
<dbReference type="GO" id="GO:0016829">
    <property type="term" value="F:lyase activity"/>
    <property type="evidence" value="ECO:0007669"/>
    <property type="project" value="UniProtKB-KW"/>
</dbReference>
<feature type="domain" description="TRUD" evidence="4">
    <location>
        <begin position="1"/>
        <end position="149"/>
    </location>
</feature>
<dbReference type="InterPro" id="IPR011760">
    <property type="entry name" value="PsdUridine_synth_TruD_insert"/>
</dbReference>
<dbReference type="AlphaFoldDB" id="A0A3B1DXC3"/>
<dbReference type="PANTHER" id="PTHR47811">
    <property type="entry name" value="TRNA PSEUDOURIDINE SYNTHASE D"/>
    <property type="match status" value="1"/>
</dbReference>
<dbReference type="GO" id="GO:0008033">
    <property type="term" value="P:tRNA processing"/>
    <property type="evidence" value="ECO:0007669"/>
    <property type="project" value="UniProtKB-KW"/>
</dbReference>
<evidence type="ECO:0000313" key="5">
    <source>
        <dbReference type="EMBL" id="VAX40818.1"/>
    </source>
</evidence>
<dbReference type="GO" id="GO:0001522">
    <property type="term" value="P:pseudouridine synthesis"/>
    <property type="evidence" value="ECO:0007669"/>
    <property type="project" value="InterPro"/>
</dbReference>